<feature type="repeat" description="NHL" evidence="2">
    <location>
        <begin position="390"/>
        <end position="420"/>
    </location>
</feature>
<comment type="caution">
    <text evidence="4">The sequence shown here is derived from an EMBL/GenBank/DDBJ whole genome shotgun (WGS) entry which is preliminary data.</text>
</comment>
<dbReference type="InterPro" id="IPR050952">
    <property type="entry name" value="TRIM-NHL_E3_ligases"/>
</dbReference>
<dbReference type="Pfam" id="PF01436">
    <property type="entry name" value="NHL"/>
    <property type="match status" value="2"/>
</dbReference>
<dbReference type="EMBL" id="CAJNOR010002514">
    <property type="protein sequence ID" value="CAF1304852.1"/>
    <property type="molecule type" value="Genomic_DNA"/>
</dbReference>
<dbReference type="CDD" id="cd05819">
    <property type="entry name" value="NHL"/>
    <property type="match status" value="1"/>
</dbReference>
<accession>A0A815E0P4</accession>
<evidence type="ECO:0000256" key="2">
    <source>
        <dbReference type="PROSITE-ProRule" id="PRU00504"/>
    </source>
</evidence>
<keyword evidence="3" id="KW-0812">Transmembrane</keyword>
<dbReference type="PANTHER" id="PTHR24104">
    <property type="entry name" value="E3 UBIQUITIN-PROTEIN LIGASE NHLRC1-RELATED"/>
    <property type="match status" value="1"/>
</dbReference>
<proteinExistence type="predicted"/>
<keyword evidence="5" id="KW-1185">Reference proteome</keyword>
<organism evidence="4 5">
    <name type="scientific">Adineta ricciae</name>
    <name type="common">Rotifer</name>
    <dbReference type="NCBI Taxonomy" id="249248"/>
    <lineage>
        <taxon>Eukaryota</taxon>
        <taxon>Metazoa</taxon>
        <taxon>Spiralia</taxon>
        <taxon>Gnathifera</taxon>
        <taxon>Rotifera</taxon>
        <taxon>Eurotatoria</taxon>
        <taxon>Bdelloidea</taxon>
        <taxon>Adinetida</taxon>
        <taxon>Adinetidae</taxon>
        <taxon>Adineta</taxon>
    </lineage>
</organism>
<dbReference type="SUPFAM" id="SSF50969">
    <property type="entry name" value="YVTN repeat-like/Quinoprotein amine dehydrogenase"/>
    <property type="match status" value="1"/>
</dbReference>
<protein>
    <recommendedName>
        <fullName evidence="6">NHL repeat containing protein</fullName>
    </recommendedName>
</protein>
<evidence type="ECO:0000313" key="4">
    <source>
        <dbReference type="EMBL" id="CAF1304852.1"/>
    </source>
</evidence>
<feature type="transmembrane region" description="Helical" evidence="3">
    <location>
        <begin position="122"/>
        <end position="144"/>
    </location>
</feature>
<keyword evidence="3" id="KW-0472">Membrane</keyword>
<sequence>MNKYQSVRITFVPKPKKHNLSTAGNKIIPMKESKQQYQDDIPIPPSLFHVTPCTMSPDTFTLPSTTMSTTQLIKNETQRSKIFSRNSFSAFDVVQQPVKKSIKVLRKQNKDKKKIPPTTWRIIIISIIVALILSIIAVGIYLAIRFIRSTTSTTIVANPVLRWNVTGITIAGIGGSAGVNANQLKYPLDIALGSSNAIYVADCLNNRVQYWNIGNSSGTTVAGQSNGNAGTNATYLRCPTGLYVDSNDNVYVSDSQNNRIQLWNHSASIGTMVAGTGMNGSANNQLFSPCGIVQNPSTKTLYIVDYTNQRVMSYTSGASTGTVVAGGNGLGTSNIQLNNPVGIYFDSFTNSLLIANHGANNIVRWVLGASSWTLVAGNINGSSGNSSTTLNSPAAVILDPMGNVYVADSLNNRIQLFMSSQSEGITILGMMSTNSSNFTQFATPYAVRLDNQLNLYVVDTGNNRVLKFLRY</sequence>
<gene>
    <name evidence="4" type="ORF">XAT740_LOCUS29059</name>
</gene>
<keyword evidence="3" id="KW-1133">Transmembrane helix</keyword>
<dbReference type="GO" id="GO:0008270">
    <property type="term" value="F:zinc ion binding"/>
    <property type="evidence" value="ECO:0007669"/>
    <property type="project" value="UniProtKB-KW"/>
</dbReference>
<dbReference type="AlphaFoldDB" id="A0A815E0P4"/>
<feature type="repeat" description="NHL" evidence="2">
    <location>
        <begin position="236"/>
        <end position="266"/>
    </location>
</feature>
<evidence type="ECO:0008006" key="6">
    <source>
        <dbReference type="Google" id="ProtNLM"/>
    </source>
</evidence>
<dbReference type="InterPro" id="IPR011044">
    <property type="entry name" value="Quino_amine_DH_bsu"/>
</dbReference>
<dbReference type="PROSITE" id="PS51125">
    <property type="entry name" value="NHL"/>
    <property type="match status" value="2"/>
</dbReference>
<keyword evidence="1" id="KW-0677">Repeat</keyword>
<dbReference type="InterPro" id="IPR011042">
    <property type="entry name" value="6-blade_b-propeller_TolB-like"/>
</dbReference>
<dbReference type="Gene3D" id="2.120.10.30">
    <property type="entry name" value="TolB, C-terminal domain"/>
    <property type="match status" value="3"/>
</dbReference>
<evidence type="ECO:0000313" key="5">
    <source>
        <dbReference type="Proteomes" id="UP000663828"/>
    </source>
</evidence>
<dbReference type="Proteomes" id="UP000663828">
    <property type="component" value="Unassembled WGS sequence"/>
</dbReference>
<dbReference type="InterPro" id="IPR001258">
    <property type="entry name" value="NHL_repeat"/>
</dbReference>
<reference evidence="4" key="1">
    <citation type="submission" date="2021-02" db="EMBL/GenBank/DDBJ databases">
        <authorList>
            <person name="Nowell W R."/>
        </authorList>
    </citation>
    <scope>NUCLEOTIDE SEQUENCE</scope>
</reference>
<evidence type="ECO:0000256" key="3">
    <source>
        <dbReference type="SAM" id="Phobius"/>
    </source>
</evidence>
<name>A0A815E0P4_ADIRI</name>
<dbReference type="SUPFAM" id="SSF101898">
    <property type="entry name" value="NHL repeat"/>
    <property type="match status" value="1"/>
</dbReference>
<dbReference type="PANTHER" id="PTHR24104:SF25">
    <property type="entry name" value="PROTEIN LIN-41"/>
    <property type="match status" value="1"/>
</dbReference>
<evidence type="ECO:0000256" key="1">
    <source>
        <dbReference type="ARBA" id="ARBA00022737"/>
    </source>
</evidence>